<feature type="transmembrane region" description="Helical" evidence="1">
    <location>
        <begin position="163"/>
        <end position="182"/>
    </location>
</feature>
<evidence type="ECO:0000313" key="3">
    <source>
        <dbReference type="Proteomes" id="UP000190389"/>
    </source>
</evidence>
<dbReference type="RefSeq" id="WP_078746914.1">
    <property type="nucleotide sequence ID" value="NZ_CP137850.1"/>
</dbReference>
<gene>
    <name evidence="2" type="ORF">SAMN02745154_00162</name>
</gene>
<feature type="transmembrane region" description="Helical" evidence="1">
    <location>
        <begin position="80"/>
        <end position="103"/>
    </location>
</feature>
<keyword evidence="1" id="KW-1133">Transmembrane helix</keyword>
<proteinExistence type="predicted"/>
<accession>A0A1T4KSN2</accession>
<sequence>MTTHFTTKNKKCFLIILNVIIIALILTGFISLIVIQQKIKIDPLRIVGSHKIILNNNHFVVMNDWDGWTMDYWERGFSSYLIVGWLLYGIEVFCLMINNKWYYSLFPLFYIKKLNISYEEKWKELTILIISLFTFIMYFVYAITMNTLSWYQVYWKEPQIPQLVFSIVLLIYYLLILLFDILNKNKMK</sequence>
<keyword evidence="3" id="KW-1185">Reference proteome</keyword>
<keyword evidence="1" id="KW-0472">Membrane</keyword>
<feature type="transmembrane region" description="Helical" evidence="1">
    <location>
        <begin position="12"/>
        <end position="35"/>
    </location>
</feature>
<protein>
    <submittedName>
        <fullName evidence="2">Uncharacterized protein</fullName>
    </submittedName>
</protein>
<evidence type="ECO:0000313" key="2">
    <source>
        <dbReference type="EMBL" id="SJZ45449.1"/>
    </source>
</evidence>
<name>A0A1T4KSN2_9BACT</name>
<feature type="transmembrane region" description="Helical" evidence="1">
    <location>
        <begin position="124"/>
        <end position="143"/>
    </location>
</feature>
<keyword evidence="1" id="KW-0812">Transmembrane</keyword>
<dbReference type="EMBL" id="FUXF01000004">
    <property type="protein sequence ID" value="SJZ45449.1"/>
    <property type="molecule type" value="Genomic_DNA"/>
</dbReference>
<reference evidence="3" key="1">
    <citation type="submission" date="2017-02" db="EMBL/GenBank/DDBJ databases">
        <authorList>
            <person name="Varghese N."/>
            <person name="Submissions S."/>
        </authorList>
    </citation>
    <scope>NUCLEOTIDE SEQUENCE [LARGE SCALE GENOMIC DNA]</scope>
    <source>
        <strain evidence="3">ATCC 27862</strain>
    </source>
</reference>
<dbReference type="Proteomes" id="UP000190389">
    <property type="component" value="Unassembled WGS sequence"/>
</dbReference>
<dbReference type="AlphaFoldDB" id="A0A1T4KSN2"/>
<dbReference type="STRING" id="171291.SAMN02745154_00162"/>
<organism evidence="2 3">
    <name type="scientific">Mycoplasmopsis verecunda</name>
    <dbReference type="NCBI Taxonomy" id="171291"/>
    <lineage>
        <taxon>Bacteria</taxon>
        <taxon>Bacillati</taxon>
        <taxon>Mycoplasmatota</taxon>
        <taxon>Mycoplasmoidales</taxon>
        <taxon>Metamycoplasmataceae</taxon>
        <taxon>Mycoplasmopsis</taxon>
    </lineage>
</organism>
<evidence type="ECO:0000256" key="1">
    <source>
        <dbReference type="SAM" id="Phobius"/>
    </source>
</evidence>